<dbReference type="GO" id="GO:0006171">
    <property type="term" value="P:cAMP biosynthetic process"/>
    <property type="evidence" value="ECO:0007669"/>
    <property type="project" value="TreeGrafter"/>
</dbReference>
<evidence type="ECO:0000259" key="3">
    <source>
        <dbReference type="PROSITE" id="PS50125"/>
    </source>
</evidence>
<dbReference type="GO" id="GO:0004016">
    <property type="term" value="F:adenylate cyclase activity"/>
    <property type="evidence" value="ECO:0007669"/>
    <property type="project" value="UniProtKB-ARBA"/>
</dbReference>
<dbReference type="Gene3D" id="3.30.70.1230">
    <property type="entry name" value="Nucleotide cyclase"/>
    <property type="match status" value="1"/>
</dbReference>
<proteinExistence type="inferred from homology"/>
<dbReference type="InterPro" id="IPR001054">
    <property type="entry name" value="A/G_cyclase"/>
</dbReference>
<comment type="similarity">
    <text evidence="1">Belongs to the adenylyl cyclase class-3 family.</text>
</comment>
<dbReference type="InterPro" id="IPR050697">
    <property type="entry name" value="Adenylyl/Guanylyl_Cyclase_3/4"/>
</dbReference>
<comment type="caution">
    <text evidence="4">The sequence shown here is derived from an EMBL/GenBank/DDBJ whole genome shotgun (WGS) entry which is preliminary data.</text>
</comment>
<dbReference type="GO" id="GO:0035556">
    <property type="term" value="P:intracellular signal transduction"/>
    <property type="evidence" value="ECO:0007669"/>
    <property type="project" value="InterPro"/>
</dbReference>
<evidence type="ECO:0000313" key="5">
    <source>
        <dbReference type="Proteomes" id="UP000053405"/>
    </source>
</evidence>
<evidence type="ECO:0000256" key="2">
    <source>
        <dbReference type="SAM" id="MobiDB-lite"/>
    </source>
</evidence>
<dbReference type="Pfam" id="PF00211">
    <property type="entry name" value="Guanylate_cyc"/>
    <property type="match status" value="1"/>
</dbReference>
<keyword evidence="5" id="KW-1185">Reference proteome</keyword>
<organism evidence="4 5">
    <name type="scientific">Gordonia hirsuta DSM 44140 = NBRC 16056</name>
    <dbReference type="NCBI Taxonomy" id="1121927"/>
    <lineage>
        <taxon>Bacteria</taxon>
        <taxon>Bacillati</taxon>
        <taxon>Actinomycetota</taxon>
        <taxon>Actinomycetes</taxon>
        <taxon>Mycobacteriales</taxon>
        <taxon>Gordoniaceae</taxon>
        <taxon>Gordonia</taxon>
    </lineage>
</organism>
<evidence type="ECO:0000313" key="4">
    <source>
        <dbReference type="EMBL" id="GAC57807.1"/>
    </source>
</evidence>
<dbReference type="STRING" id="1121927.GOHSU_25_00420"/>
<feature type="compositionally biased region" description="Basic residues" evidence="2">
    <location>
        <begin position="341"/>
        <end position="352"/>
    </location>
</feature>
<dbReference type="PANTHER" id="PTHR43081">
    <property type="entry name" value="ADENYLATE CYCLASE, TERMINAL-DIFFERENTIATION SPECIFIC-RELATED"/>
    <property type="match status" value="1"/>
</dbReference>
<dbReference type="RefSeq" id="WP_005940695.1">
    <property type="nucleotide sequence ID" value="NZ_ATVK01000013.1"/>
</dbReference>
<evidence type="ECO:0000256" key="1">
    <source>
        <dbReference type="ARBA" id="ARBA00005381"/>
    </source>
</evidence>
<dbReference type="PANTHER" id="PTHR43081:SF19">
    <property type="entry name" value="PH-SENSITIVE ADENYLATE CYCLASE RV1264"/>
    <property type="match status" value="1"/>
</dbReference>
<dbReference type="Proteomes" id="UP000053405">
    <property type="component" value="Unassembled WGS sequence"/>
</dbReference>
<feature type="region of interest" description="Disordered" evidence="2">
    <location>
        <begin position="300"/>
        <end position="358"/>
    </location>
</feature>
<accession>L7LCK1</accession>
<dbReference type="PROSITE" id="PS50125">
    <property type="entry name" value="GUANYLATE_CYCLASE_2"/>
    <property type="match status" value="1"/>
</dbReference>
<dbReference type="AlphaFoldDB" id="L7LCK1"/>
<gene>
    <name evidence="4" type="primary">cya</name>
    <name evidence="4" type="ORF">GOHSU_25_00420</name>
</gene>
<dbReference type="EMBL" id="BANT01000025">
    <property type="protein sequence ID" value="GAC57807.1"/>
    <property type="molecule type" value="Genomic_DNA"/>
</dbReference>
<dbReference type="SMART" id="SM00044">
    <property type="entry name" value="CYCc"/>
    <property type="match status" value="1"/>
</dbReference>
<protein>
    <submittedName>
        <fullName evidence="4">Adenylate cyclase</fullName>
    </submittedName>
</protein>
<reference evidence="4 5" key="1">
    <citation type="submission" date="2012-12" db="EMBL/GenBank/DDBJ databases">
        <title>Whole genome shotgun sequence of Gordonia hirsuta NBRC 16056.</title>
        <authorList>
            <person name="Isaki-Nakamura S."/>
            <person name="Hosoyama A."/>
            <person name="Tsuchikane K."/>
            <person name="Katsumata H."/>
            <person name="Baba S."/>
            <person name="Yamazaki S."/>
            <person name="Fujita N."/>
        </authorList>
    </citation>
    <scope>NUCLEOTIDE SEQUENCE [LARGE SCALE GENOMIC DNA]</scope>
    <source>
        <strain evidence="4 5">NBRC 16056</strain>
    </source>
</reference>
<dbReference type="SUPFAM" id="SSF55073">
    <property type="entry name" value="Nucleotide cyclase"/>
    <property type="match status" value="1"/>
</dbReference>
<dbReference type="eggNOG" id="COG2114">
    <property type="taxonomic scope" value="Bacteria"/>
</dbReference>
<sequence>MSEEFEIKYSRDDMIGRLRVDPDFARRLWAAFGFTAGDADAQAFNDSDLAALAVFVGLDGALKPAAQLASARVIGQSTSRLAQWQATEIHTLANDPDNTLTTEQIIAALSHIQRLIWRRHLDTYLANLDEATAVEAATDGSSVIIGFADIVGYTSLSRRLGLQQLEDLIETFGSGAYRVISGHGGTVVKEIGDAVMFTAPDAASAAEIALDLHALTADSDLPQLRIGMASGIALERLGDVFGEPVNIAARLAAAAYSGTTLIDETLAEALHGDPEFYVNPIGTQSVRGYRRLKSHTLVRNRYAPSLQGDRTAADPVDDHLSPAETLPGSADSAGTDDRGNKSPKKSKRSHKRSGQDQH</sequence>
<dbReference type="InterPro" id="IPR029787">
    <property type="entry name" value="Nucleotide_cyclase"/>
</dbReference>
<name>L7LCK1_9ACTN</name>
<feature type="domain" description="Guanylate cyclase" evidence="3">
    <location>
        <begin position="144"/>
        <end position="252"/>
    </location>
</feature>
<dbReference type="CDD" id="cd07302">
    <property type="entry name" value="CHD"/>
    <property type="match status" value="1"/>
</dbReference>